<reference evidence="1 2" key="1">
    <citation type="journal article" date="2018" name="Cell">
        <title>The Chara Genome: Secondary Complexity and Implications for Plant Terrestrialization.</title>
        <authorList>
            <person name="Nishiyama T."/>
            <person name="Sakayama H."/>
            <person name="Vries J.D."/>
            <person name="Buschmann H."/>
            <person name="Saint-Marcoux D."/>
            <person name="Ullrich K.K."/>
            <person name="Haas F.B."/>
            <person name="Vanderstraeten L."/>
            <person name="Becker D."/>
            <person name="Lang D."/>
            <person name="Vosolsobe S."/>
            <person name="Rombauts S."/>
            <person name="Wilhelmsson P.K.I."/>
            <person name="Janitza P."/>
            <person name="Kern R."/>
            <person name="Heyl A."/>
            <person name="Rumpler F."/>
            <person name="Villalobos L.I.A.C."/>
            <person name="Clay J.M."/>
            <person name="Skokan R."/>
            <person name="Toyoda A."/>
            <person name="Suzuki Y."/>
            <person name="Kagoshima H."/>
            <person name="Schijlen E."/>
            <person name="Tajeshwar N."/>
            <person name="Catarino B."/>
            <person name="Hetherington A.J."/>
            <person name="Saltykova A."/>
            <person name="Bonnot C."/>
            <person name="Breuninger H."/>
            <person name="Symeonidi A."/>
            <person name="Radhakrishnan G.V."/>
            <person name="Van Nieuwerburgh F."/>
            <person name="Deforce D."/>
            <person name="Chang C."/>
            <person name="Karol K.G."/>
            <person name="Hedrich R."/>
            <person name="Ulvskov P."/>
            <person name="Glockner G."/>
            <person name="Delwiche C.F."/>
            <person name="Petrasek J."/>
            <person name="Van de Peer Y."/>
            <person name="Friml J."/>
            <person name="Beilby M."/>
            <person name="Dolan L."/>
            <person name="Kohara Y."/>
            <person name="Sugano S."/>
            <person name="Fujiyama A."/>
            <person name="Delaux P.-M."/>
            <person name="Quint M."/>
            <person name="TheiBen G."/>
            <person name="Hagemann M."/>
            <person name="Harholt J."/>
            <person name="Dunand C."/>
            <person name="Zachgo S."/>
            <person name="Langdale J."/>
            <person name="Maumus F."/>
            <person name="Straeten D.V.D."/>
            <person name="Gould S.B."/>
            <person name="Rensing S.A."/>
        </authorList>
    </citation>
    <scope>NUCLEOTIDE SEQUENCE [LARGE SCALE GENOMIC DNA]</scope>
    <source>
        <strain evidence="1 2">S276</strain>
    </source>
</reference>
<name>A0A388K520_CHABU</name>
<dbReference type="AlphaFoldDB" id="A0A388K520"/>
<accession>A0A388K520</accession>
<sequence length="241" mass="26465">MSAQAVKDVTEMSKMLLKGTTGTTVDQDIIQVDENVLLQDVPEDVVHRPLEDSGCVGEAEGHHCKLVMAEARSKRCLRLVRCSDVDLMVTATKINLRKEAVVCLAVEKLIGMRHGVAVLNRVAVETTIVDVETGSSIRFASKEDGCTPRGIAGFNETQSQELLKLMLELGGLWDRESIGCLVVNTIVRHKLDGVLDVVHQWDAGVRERRRENVMVLSNEVTNCGLQVSRISCEFLNVSVGV</sequence>
<proteinExistence type="predicted"/>
<dbReference type="Proteomes" id="UP000265515">
    <property type="component" value="Unassembled WGS sequence"/>
</dbReference>
<gene>
    <name evidence="1" type="ORF">CBR_g49497</name>
</gene>
<dbReference type="EMBL" id="BFEA01000058">
    <property type="protein sequence ID" value="GBG65135.1"/>
    <property type="molecule type" value="Genomic_DNA"/>
</dbReference>
<evidence type="ECO:0000313" key="1">
    <source>
        <dbReference type="EMBL" id="GBG65135.1"/>
    </source>
</evidence>
<protein>
    <submittedName>
        <fullName evidence="1">Uncharacterized protein</fullName>
    </submittedName>
</protein>
<dbReference type="Gramene" id="GBG65135">
    <property type="protein sequence ID" value="GBG65135"/>
    <property type="gene ID" value="CBR_g49497"/>
</dbReference>
<comment type="caution">
    <text evidence="1">The sequence shown here is derived from an EMBL/GenBank/DDBJ whole genome shotgun (WGS) entry which is preliminary data.</text>
</comment>
<keyword evidence="2" id="KW-1185">Reference proteome</keyword>
<organism evidence="1 2">
    <name type="scientific">Chara braunii</name>
    <name type="common">Braun's stonewort</name>
    <dbReference type="NCBI Taxonomy" id="69332"/>
    <lineage>
        <taxon>Eukaryota</taxon>
        <taxon>Viridiplantae</taxon>
        <taxon>Streptophyta</taxon>
        <taxon>Charophyceae</taxon>
        <taxon>Charales</taxon>
        <taxon>Characeae</taxon>
        <taxon>Chara</taxon>
    </lineage>
</organism>
<evidence type="ECO:0000313" key="2">
    <source>
        <dbReference type="Proteomes" id="UP000265515"/>
    </source>
</evidence>